<evidence type="ECO:0000313" key="1">
    <source>
        <dbReference type="EMBL" id="KAE8278145.1"/>
    </source>
</evidence>
<dbReference type="Proteomes" id="UP000424527">
    <property type="component" value="Unassembled WGS sequence"/>
</dbReference>
<organism evidence="1 2">
    <name type="scientific">Larimichthys crocea</name>
    <name type="common">Large yellow croaker</name>
    <name type="synonym">Pseudosciaena crocea</name>
    <dbReference type="NCBI Taxonomy" id="215358"/>
    <lineage>
        <taxon>Eukaryota</taxon>
        <taxon>Metazoa</taxon>
        <taxon>Chordata</taxon>
        <taxon>Craniata</taxon>
        <taxon>Vertebrata</taxon>
        <taxon>Euteleostomi</taxon>
        <taxon>Actinopterygii</taxon>
        <taxon>Neopterygii</taxon>
        <taxon>Teleostei</taxon>
        <taxon>Neoteleostei</taxon>
        <taxon>Acanthomorphata</taxon>
        <taxon>Eupercaria</taxon>
        <taxon>Sciaenidae</taxon>
        <taxon>Larimichthys</taxon>
    </lineage>
</organism>
<name>A0A6G0HG09_LARCR</name>
<comment type="caution">
    <text evidence="1">The sequence shown here is derived from an EMBL/GenBank/DDBJ whole genome shotgun (WGS) entry which is preliminary data.</text>
</comment>
<dbReference type="AlphaFoldDB" id="A0A6G0HG09"/>
<protein>
    <submittedName>
        <fullName evidence="1">Uncharacterized protein</fullName>
    </submittedName>
</protein>
<keyword evidence="2" id="KW-1185">Reference proteome</keyword>
<dbReference type="EMBL" id="REGW02000032">
    <property type="protein sequence ID" value="KAE8278145.1"/>
    <property type="molecule type" value="Genomic_DNA"/>
</dbReference>
<proteinExistence type="predicted"/>
<evidence type="ECO:0000313" key="2">
    <source>
        <dbReference type="Proteomes" id="UP000424527"/>
    </source>
</evidence>
<sequence length="214" mass="24359">MPLLKSCPAVLRKAGLAPTTIILYVGQAISFVEYFRATPPKHSRITGGQTVVVIRELRKLLKDLNRTVLGHQAMVKQAKGKRLVPREDLARGHREGAPRDPKPRYRFFGYLAAYLSAIYGHRTGVLTRMRVKEVRAAIGGDDTGYLINVMEHKTVRKFGTAQIYLEAEEYGWCRTWLRLRARTVPTNGYFFSSLGRGEAKDMARYFRGAWSRWG</sequence>
<accession>A0A6G0HG09</accession>
<gene>
    <name evidence="1" type="ORF">D5F01_LYC23785</name>
</gene>
<reference evidence="1 2" key="1">
    <citation type="submission" date="2019-07" db="EMBL/GenBank/DDBJ databases">
        <title>Chromosome genome assembly for large yellow croaker.</title>
        <authorList>
            <person name="Xiao S."/>
        </authorList>
    </citation>
    <scope>NUCLEOTIDE SEQUENCE [LARGE SCALE GENOMIC DNA]</scope>
    <source>
        <strain evidence="1">JMULYC20181020</strain>
        <tissue evidence="1">Muscle</tissue>
    </source>
</reference>